<accession>A0A1N5UE23</accession>
<feature type="transmembrane region" description="Helical" evidence="1">
    <location>
        <begin position="84"/>
        <end position="104"/>
    </location>
</feature>
<dbReference type="SUPFAM" id="SSF103473">
    <property type="entry name" value="MFS general substrate transporter"/>
    <property type="match status" value="1"/>
</dbReference>
<dbReference type="Gene3D" id="1.20.1250.20">
    <property type="entry name" value="MFS general substrate transporter like domains"/>
    <property type="match status" value="2"/>
</dbReference>
<feature type="transmembrane region" description="Helical" evidence="1">
    <location>
        <begin position="49"/>
        <end position="72"/>
    </location>
</feature>
<dbReference type="AlphaFoldDB" id="A0A1N5UE23"/>
<feature type="transmembrane region" description="Helical" evidence="1">
    <location>
        <begin position="12"/>
        <end position="29"/>
    </location>
</feature>
<dbReference type="InterPro" id="IPR020846">
    <property type="entry name" value="MFS_dom"/>
</dbReference>
<feature type="transmembrane region" description="Helical" evidence="1">
    <location>
        <begin position="116"/>
        <end position="134"/>
    </location>
</feature>
<evidence type="ECO:0000259" key="2">
    <source>
        <dbReference type="PROSITE" id="PS50850"/>
    </source>
</evidence>
<feature type="transmembrane region" description="Helical" evidence="1">
    <location>
        <begin position="359"/>
        <end position="383"/>
    </location>
</feature>
<keyword evidence="1" id="KW-0472">Membrane</keyword>
<dbReference type="GeneID" id="41588190"/>
<evidence type="ECO:0000313" key="3">
    <source>
        <dbReference type="EMBL" id="SIM58973.1"/>
    </source>
</evidence>
<feature type="transmembrane region" description="Helical" evidence="1">
    <location>
        <begin position="389"/>
        <end position="411"/>
    </location>
</feature>
<dbReference type="InterPro" id="IPR036259">
    <property type="entry name" value="MFS_trans_sf"/>
</dbReference>
<feature type="domain" description="Major facilitator superfamily (MFS) profile" evidence="2">
    <location>
        <begin position="1"/>
        <end position="200"/>
    </location>
</feature>
<reference evidence="3 4" key="1">
    <citation type="submission" date="2016-04" db="EMBL/GenBank/DDBJ databases">
        <authorList>
            <person name="Evans L.H."/>
            <person name="Alamgir A."/>
            <person name="Owens N."/>
            <person name="Weber N.D."/>
            <person name="Virtaneva K."/>
            <person name="Barbian K."/>
            <person name="Babar A."/>
            <person name="Rosenke K."/>
        </authorList>
    </citation>
    <scope>NUCLEOTIDE SEQUENCE [LARGE SCALE GENOMIC DNA]</scope>
    <source>
        <strain evidence="4">S5(T) (JCM 30642 \VKM B-2941)</strain>
    </source>
</reference>
<protein>
    <submittedName>
        <fullName evidence="3">DHA1 family major facilitator superfamily permease</fullName>
    </submittedName>
</protein>
<gene>
    <name evidence="3" type="ORF">CSP5_0921</name>
</gene>
<keyword evidence="1" id="KW-0812">Transmembrane</keyword>
<sequence length="415" mass="44784">MDSLQRVRNRFLFGYNMLYLGSNYLWISLESLILPTQIGAVVDPSQVGFILGITASVGNALGMMGNLLAGILSDRLRNGKSLRYPYIIAGVVVVILTLILEPFISGSLPGILSGYILLQAFSNMAIGATQPVLAEIQNKDQRGTSAGINGLFSLMGIGLGFGLTSYLISSPFVNYDFYAIAAGVAITGTGTLLALHARRNTFLSINMNYTSISLPHISSIRNFPINLIKFGKLIAGSFFVFSGITGLTYFELYFFKEVLNFSNAAIYVGIAGIVVIIVSSASAMVLGHFSTRLGRWNIIIADAIAASIPTFIIPYFRSFYIFLILGSIIGATYGTFYSVSFAVASDLIPENESGKYMSYFYLSIAGASSFSPLIYGSVLLFFGQTSSKGFTALFTLSGIFYLIGAAILYLAHKTK</sequence>
<evidence type="ECO:0000256" key="1">
    <source>
        <dbReference type="SAM" id="Phobius"/>
    </source>
</evidence>
<name>A0A1N5UE23_9ARCH</name>
<feature type="transmembrane region" description="Helical" evidence="1">
    <location>
        <begin position="175"/>
        <end position="195"/>
    </location>
</feature>
<proteinExistence type="predicted"/>
<dbReference type="PROSITE" id="PS50850">
    <property type="entry name" value="MFS"/>
    <property type="match status" value="2"/>
</dbReference>
<dbReference type="PANTHER" id="PTHR23528">
    <property type="match status" value="1"/>
</dbReference>
<dbReference type="GO" id="GO:0022857">
    <property type="term" value="F:transmembrane transporter activity"/>
    <property type="evidence" value="ECO:0007669"/>
    <property type="project" value="InterPro"/>
</dbReference>
<dbReference type="RefSeq" id="WP_021788715.1">
    <property type="nucleotide sequence ID" value="NZ_LT671858.1"/>
</dbReference>
<feature type="transmembrane region" description="Helical" evidence="1">
    <location>
        <begin position="146"/>
        <end position="169"/>
    </location>
</feature>
<keyword evidence="1" id="KW-1133">Transmembrane helix</keyword>
<dbReference type="Proteomes" id="UP000195607">
    <property type="component" value="Chromosome I"/>
</dbReference>
<feature type="domain" description="Major facilitator superfamily (MFS) profile" evidence="2">
    <location>
        <begin position="229"/>
        <end position="415"/>
    </location>
</feature>
<dbReference type="PANTHER" id="PTHR23528:SF1">
    <property type="entry name" value="MAJOR FACILITATOR SUPERFAMILY (MFS) PROFILE DOMAIN-CONTAINING PROTEIN"/>
    <property type="match status" value="1"/>
</dbReference>
<feature type="transmembrane region" description="Helical" evidence="1">
    <location>
        <begin position="230"/>
        <end position="252"/>
    </location>
</feature>
<organism evidence="3 4">
    <name type="scientific">Cuniculiplasma divulgatum</name>
    <dbReference type="NCBI Taxonomy" id="1673428"/>
    <lineage>
        <taxon>Archaea</taxon>
        <taxon>Methanobacteriati</taxon>
        <taxon>Thermoplasmatota</taxon>
        <taxon>Thermoplasmata</taxon>
        <taxon>Thermoplasmatales</taxon>
        <taxon>Cuniculiplasmataceae</taxon>
        <taxon>Cuniculiplasma</taxon>
    </lineage>
</organism>
<dbReference type="EMBL" id="LT671858">
    <property type="protein sequence ID" value="SIM58973.1"/>
    <property type="molecule type" value="Genomic_DNA"/>
</dbReference>
<feature type="transmembrane region" description="Helical" evidence="1">
    <location>
        <begin position="322"/>
        <end position="347"/>
    </location>
</feature>
<feature type="transmembrane region" description="Helical" evidence="1">
    <location>
        <begin position="264"/>
        <end position="286"/>
    </location>
</feature>
<evidence type="ECO:0000313" key="4">
    <source>
        <dbReference type="Proteomes" id="UP000195607"/>
    </source>
</evidence>
<dbReference type="Pfam" id="PF07690">
    <property type="entry name" value="MFS_1"/>
    <property type="match status" value="1"/>
</dbReference>
<dbReference type="InterPro" id="IPR011701">
    <property type="entry name" value="MFS"/>
</dbReference>
<feature type="transmembrane region" description="Helical" evidence="1">
    <location>
        <begin position="298"/>
        <end position="316"/>
    </location>
</feature>